<accession>A0A542EH06</accession>
<evidence type="ECO:0000313" key="2">
    <source>
        <dbReference type="Proteomes" id="UP000320806"/>
    </source>
</evidence>
<dbReference type="Proteomes" id="UP000320806">
    <property type="component" value="Unassembled WGS sequence"/>
</dbReference>
<dbReference type="EMBL" id="VFMO01000001">
    <property type="protein sequence ID" value="TQJ14621.1"/>
    <property type="molecule type" value="Genomic_DNA"/>
</dbReference>
<reference evidence="1 2" key="1">
    <citation type="submission" date="2019-06" db="EMBL/GenBank/DDBJ databases">
        <title>Sequencing the genomes of 1000 actinobacteria strains.</title>
        <authorList>
            <person name="Klenk H.-P."/>
        </authorList>
    </citation>
    <scope>NUCLEOTIDE SEQUENCE [LARGE SCALE GENOMIC DNA]</scope>
    <source>
        <strain evidence="1 2">DSM 19828</strain>
    </source>
</reference>
<dbReference type="RefSeq" id="WP_211345175.1">
    <property type="nucleotide sequence ID" value="NZ_BAABCI010000003.1"/>
</dbReference>
<gene>
    <name evidence="1" type="ORF">FB459_2094</name>
</gene>
<comment type="caution">
    <text evidence="1">The sequence shown here is derived from an EMBL/GenBank/DDBJ whole genome shotgun (WGS) entry which is preliminary data.</text>
</comment>
<evidence type="ECO:0000313" key="1">
    <source>
        <dbReference type="EMBL" id="TQJ14621.1"/>
    </source>
</evidence>
<name>A0A542EH06_9MICO</name>
<organism evidence="1 2">
    <name type="scientific">Yimella lutea</name>
    <dbReference type="NCBI Taxonomy" id="587872"/>
    <lineage>
        <taxon>Bacteria</taxon>
        <taxon>Bacillati</taxon>
        <taxon>Actinomycetota</taxon>
        <taxon>Actinomycetes</taxon>
        <taxon>Micrococcales</taxon>
        <taxon>Dermacoccaceae</taxon>
        <taxon>Yimella</taxon>
    </lineage>
</organism>
<sequence>MTLTAILPALRRSIPDPLEPRHWPEHTVPTISDVVVGGVSLTRLVEITGTPALLTGDLPHPKPAHARAHGIGNDVTVLVFRITLRIDTEADKQVALTDCAFDRVTPRWDQCRLIGRTSIAKNTTIELIPGESGAAPWPYPIVTLPGDLHQGDLLAVPCAGAVALRDVRPQLPVKTVATPMPRILELASAS</sequence>
<dbReference type="AlphaFoldDB" id="A0A542EH06"/>
<keyword evidence="2" id="KW-1185">Reference proteome</keyword>
<protein>
    <submittedName>
        <fullName evidence="1">Uncharacterized protein</fullName>
    </submittedName>
</protein>
<proteinExistence type="predicted"/>